<reference evidence="18" key="1">
    <citation type="submission" date="2019-09" db="EMBL/GenBank/DDBJ databases">
        <title>Bird 10,000 Genomes (B10K) Project - Family phase.</title>
        <authorList>
            <person name="Zhang G."/>
        </authorList>
    </citation>
    <scope>NUCLEOTIDE SEQUENCE</scope>
    <source>
        <strain evidence="18">B10K-DU-025-06</strain>
        <tissue evidence="18">Mixed tissue sample</tissue>
    </source>
</reference>
<evidence type="ECO:0000256" key="13">
    <source>
        <dbReference type="ARBA" id="ARBA00045452"/>
    </source>
</evidence>
<evidence type="ECO:0000256" key="6">
    <source>
        <dbReference type="ARBA" id="ARBA00023040"/>
    </source>
</evidence>
<evidence type="ECO:0000256" key="2">
    <source>
        <dbReference type="ARBA" id="ARBA00015322"/>
    </source>
</evidence>
<evidence type="ECO:0000256" key="15">
    <source>
        <dbReference type="SAM" id="MobiDB-lite"/>
    </source>
</evidence>
<feature type="non-terminal residue" evidence="18">
    <location>
        <position position="500"/>
    </location>
</feature>
<evidence type="ECO:0000313" key="18">
    <source>
        <dbReference type="EMBL" id="NXD70100.1"/>
    </source>
</evidence>
<keyword evidence="8" id="KW-1015">Disulfide bond</keyword>
<dbReference type="EMBL" id="WBNI01000905">
    <property type="protein sequence ID" value="NXD70100.1"/>
    <property type="molecule type" value="Genomic_DNA"/>
</dbReference>
<feature type="transmembrane region" description="Helical" evidence="16">
    <location>
        <begin position="304"/>
        <end position="323"/>
    </location>
</feature>
<dbReference type="GO" id="GO:0007631">
    <property type="term" value="P:feeding behavior"/>
    <property type="evidence" value="ECO:0007669"/>
    <property type="project" value="InterPro"/>
</dbReference>
<comment type="similarity">
    <text evidence="14">Belongs to the G-protein coupled receptor 1 family.</text>
</comment>
<dbReference type="PRINTS" id="PR01064">
    <property type="entry name" value="OREXINR"/>
</dbReference>
<dbReference type="Pfam" id="PF00001">
    <property type="entry name" value="7tm_1"/>
    <property type="match status" value="1"/>
</dbReference>
<feature type="transmembrane region" description="Helical" evidence="16">
    <location>
        <begin position="108"/>
        <end position="126"/>
    </location>
</feature>
<evidence type="ECO:0000256" key="8">
    <source>
        <dbReference type="ARBA" id="ARBA00023157"/>
    </source>
</evidence>
<evidence type="ECO:0000259" key="17">
    <source>
        <dbReference type="PROSITE" id="PS50262"/>
    </source>
</evidence>
<evidence type="ECO:0000313" key="19">
    <source>
        <dbReference type="Proteomes" id="UP000637704"/>
    </source>
</evidence>
<evidence type="ECO:0000256" key="11">
    <source>
        <dbReference type="ARBA" id="ARBA00023224"/>
    </source>
</evidence>
<evidence type="ECO:0000256" key="5">
    <source>
        <dbReference type="ARBA" id="ARBA00022989"/>
    </source>
</evidence>
<keyword evidence="11 14" id="KW-0807">Transducer</keyword>
<dbReference type="SUPFAM" id="SSF81321">
    <property type="entry name" value="Family A G protein-coupled receptor-like"/>
    <property type="match status" value="1"/>
</dbReference>
<dbReference type="PRINTS" id="PR00237">
    <property type="entry name" value="GPCRRHODOPSN"/>
</dbReference>
<keyword evidence="4 14" id="KW-0812">Transmembrane</keyword>
<organism evidence="18 19">
    <name type="scientific">Eolophus roseicapilla</name>
    <name type="common">Galah cockatoo</name>
    <name type="synonym">Cacatua roseicapilla</name>
    <dbReference type="NCBI Taxonomy" id="176039"/>
    <lineage>
        <taxon>Eukaryota</taxon>
        <taxon>Metazoa</taxon>
        <taxon>Chordata</taxon>
        <taxon>Craniata</taxon>
        <taxon>Vertebrata</taxon>
        <taxon>Euteleostomi</taxon>
        <taxon>Archelosauria</taxon>
        <taxon>Archosauria</taxon>
        <taxon>Dinosauria</taxon>
        <taxon>Saurischia</taxon>
        <taxon>Theropoda</taxon>
        <taxon>Coelurosauria</taxon>
        <taxon>Aves</taxon>
        <taxon>Neognathae</taxon>
        <taxon>Neoaves</taxon>
        <taxon>Telluraves</taxon>
        <taxon>Australaves</taxon>
        <taxon>Psittaciformes</taxon>
        <taxon>Cacatuidae</taxon>
        <taxon>Eolophus</taxon>
    </lineage>
</organism>
<evidence type="ECO:0000256" key="7">
    <source>
        <dbReference type="ARBA" id="ARBA00023136"/>
    </source>
</evidence>
<dbReference type="PROSITE" id="PS50262">
    <property type="entry name" value="G_PROTEIN_RECEP_F1_2"/>
    <property type="match status" value="1"/>
</dbReference>
<keyword evidence="5 16" id="KW-1133">Transmembrane helix</keyword>
<keyword evidence="9 14" id="KW-0675">Receptor</keyword>
<evidence type="ECO:0000256" key="12">
    <source>
        <dbReference type="ARBA" id="ARBA00032358"/>
    </source>
</evidence>
<keyword evidence="10" id="KW-0325">Glycoprotein</keyword>
<evidence type="ECO:0000256" key="1">
    <source>
        <dbReference type="ARBA" id="ARBA00004651"/>
    </source>
</evidence>
<evidence type="ECO:0000256" key="16">
    <source>
        <dbReference type="SAM" id="Phobius"/>
    </source>
</evidence>
<keyword evidence="19" id="KW-1185">Reference proteome</keyword>
<evidence type="ECO:0000256" key="10">
    <source>
        <dbReference type="ARBA" id="ARBA00023180"/>
    </source>
</evidence>
<protein>
    <recommendedName>
        <fullName evidence="2">Orexin receptor type 2</fullName>
    </recommendedName>
    <alternativeName>
        <fullName evidence="12">Hypocretin receptor type 2</fullName>
    </alternativeName>
</protein>
<evidence type="ECO:0000256" key="3">
    <source>
        <dbReference type="ARBA" id="ARBA00022475"/>
    </source>
</evidence>
<evidence type="ECO:0000256" key="9">
    <source>
        <dbReference type="ARBA" id="ARBA00023170"/>
    </source>
</evidence>
<feature type="non-terminal residue" evidence="18">
    <location>
        <position position="1"/>
    </location>
</feature>
<comment type="subcellular location">
    <subcellularLocation>
        <location evidence="1">Cell membrane</location>
        <topology evidence="1">Multi-pass membrane protein</topology>
    </subcellularLocation>
</comment>
<comment type="caution">
    <text evidence="18">The sequence shown here is derived from an EMBL/GenBank/DDBJ whole genome shotgun (WGS) entry which is preliminary data.</text>
</comment>
<dbReference type="PROSITE" id="PS00237">
    <property type="entry name" value="G_PROTEIN_RECEP_F1_1"/>
    <property type="match status" value="1"/>
</dbReference>
<evidence type="ECO:0000256" key="14">
    <source>
        <dbReference type="RuleBase" id="RU000688"/>
    </source>
</evidence>
<feature type="domain" description="G-protein coupled receptors family 1 profile" evidence="17">
    <location>
        <begin position="130"/>
        <end position="365"/>
    </location>
</feature>
<dbReference type="GO" id="GO:0005886">
    <property type="term" value="C:plasma membrane"/>
    <property type="evidence" value="ECO:0007669"/>
    <property type="project" value="UniProtKB-SubCell"/>
</dbReference>
<keyword evidence="3" id="KW-1003">Cell membrane</keyword>
<sequence>FSQPPDQPSGMSGIQPEDGSPPCRNWTTGSELNETREALLTPSSDYEDEEFLRYLWKEYLHPKEYEWALIAGYIVVFIVALVGNVLETNFSCLKNSYSRLIWDLVRDLIVPMVLSLMVQCVPLLLFDHCCWTCVACETVSVSVSVLTLSCIALDRWYAICHPLMFKSTAKRARNSIIIIWIVSCIIMIPQAIVMECSSVFPGLANKTTLFTVCDEHWGGECHPYLLSFFLKVYPFNCVASSCRKLQNIVGIFLRLIPGTSSVVQKKWKPLQPSAQPRGLGQSTKSKISAVAAEIKQIRARRKTARMLMVVLLVFALCYLPISILNVLKRVLGMFNHADDRETVYAWFTFSHWLVYANSAANPIIYNFLSGKFREEFKAAFSCCIFGIRGHHDERLTRGHASTESRKSLTTQISNFDNISKLSEHVVLTSINTLPGNGIPATLSPMKSVELQLHIPGMNMTSNLDEAMRVSAEDTGNTENEEWDKFVPSTTKLTSMELQQG</sequence>
<dbReference type="PRINTS" id="PR01522">
    <property type="entry name" value="OREXIN2R"/>
</dbReference>
<feature type="transmembrane region" description="Helical" evidence="16">
    <location>
        <begin position="138"/>
        <end position="157"/>
    </location>
</feature>
<keyword evidence="7 16" id="KW-0472">Membrane</keyword>
<dbReference type="Pfam" id="PF03827">
    <property type="entry name" value="Orexin_rec2"/>
    <property type="match status" value="1"/>
</dbReference>
<dbReference type="AlphaFoldDB" id="A0A851YAZ9"/>
<dbReference type="Gene3D" id="1.20.1070.10">
    <property type="entry name" value="Rhodopsin 7-helix transmembrane proteins"/>
    <property type="match status" value="1"/>
</dbReference>
<dbReference type="InterPro" id="IPR000204">
    <property type="entry name" value="Orexin_rcpt"/>
</dbReference>
<gene>
    <name evidence="18" type="primary">Hcrtr2</name>
    <name evidence="18" type="ORF">EOLROS_R01346</name>
</gene>
<dbReference type="InterPro" id="IPR000276">
    <property type="entry name" value="GPCR_Rhodpsn"/>
</dbReference>
<feature type="region of interest" description="Disordered" evidence="15">
    <location>
        <begin position="1"/>
        <end position="30"/>
    </location>
</feature>
<dbReference type="Proteomes" id="UP000637704">
    <property type="component" value="Unassembled WGS sequence"/>
</dbReference>
<dbReference type="PANTHER" id="PTHR45695">
    <property type="entry name" value="LEUCOKININ RECEPTOR-RELATED"/>
    <property type="match status" value="1"/>
</dbReference>
<dbReference type="PANTHER" id="PTHR45695:SF32">
    <property type="entry name" value="G PROTEIN-COUPLED RECEPTOR 15-LIKE"/>
    <property type="match status" value="1"/>
</dbReference>
<dbReference type="InterPro" id="IPR017452">
    <property type="entry name" value="GPCR_Rhodpsn_7TM"/>
</dbReference>
<name>A0A851YAZ9_EOLRO</name>
<dbReference type="GO" id="GO:0022410">
    <property type="term" value="P:circadian sleep/wake cycle process"/>
    <property type="evidence" value="ECO:0007669"/>
    <property type="project" value="InterPro"/>
</dbReference>
<dbReference type="GO" id="GO:0016499">
    <property type="term" value="F:orexin receptor activity"/>
    <property type="evidence" value="ECO:0007669"/>
    <property type="project" value="InterPro"/>
</dbReference>
<feature type="transmembrane region" description="Helical" evidence="16">
    <location>
        <begin position="67"/>
        <end position="87"/>
    </location>
</feature>
<comment type="function">
    <text evidence="13">Nonselective, high-affinity receptor for both orexin-A and orexin-B neuropeptides. Triggers an increase in cytoplasmic Ca(2+) levels in response to orexin-A binding.</text>
</comment>
<keyword evidence="6 14" id="KW-0297">G-protein coupled receptor</keyword>
<proteinExistence type="inferred from homology"/>
<feature type="compositionally biased region" description="Polar residues" evidence="15">
    <location>
        <begin position="1"/>
        <end position="12"/>
    </location>
</feature>
<evidence type="ECO:0000256" key="4">
    <source>
        <dbReference type="ARBA" id="ARBA00022692"/>
    </source>
</evidence>
<dbReference type="InterPro" id="IPR004060">
    <property type="entry name" value="Orexin_rcpt_2"/>
</dbReference>
<feature type="transmembrane region" description="Helical" evidence="16">
    <location>
        <begin position="177"/>
        <end position="204"/>
    </location>
</feature>
<accession>A0A851YAZ9</accession>